<evidence type="ECO:0000256" key="5">
    <source>
        <dbReference type="ARBA" id="ARBA00022723"/>
    </source>
</evidence>
<evidence type="ECO:0000256" key="8">
    <source>
        <dbReference type="ARBA" id="ARBA00022833"/>
    </source>
</evidence>
<evidence type="ECO:0000256" key="15">
    <source>
        <dbReference type="PROSITE-ProRule" id="PRU00042"/>
    </source>
</evidence>
<feature type="domain" description="C2H2-type" evidence="16">
    <location>
        <begin position="398"/>
        <end position="425"/>
    </location>
</feature>
<dbReference type="FunFam" id="3.30.160.60:FF:000295">
    <property type="entry name" value="zinc finger protein 19"/>
    <property type="match status" value="1"/>
</dbReference>
<feature type="domain" description="C2H2-type" evidence="16">
    <location>
        <begin position="286"/>
        <end position="313"/>
    </location>
</feature>
<dbReference type="SMART" id="SM00614">
    <property type="entry name" value="ZnF_BED"/>
    <property type="match status" value="3"/>
</dbReference>
<feature type="domain" description="C2H2-type" evidence="16">
    <location>
        <begin position="370"/>
        <end position="397"/>
    </location>
</feature>
<dbReference type="InterPro" id="IPR036051">
    <property type="entry name" value="KRAB_dom_sf"/>
</dbReference>
<dbReference type="CDD" id="cd07765">
    <property type="entry name" value="KRAB_A-box"/>
    <property type="match status" value="1"/>
</dbReference>
<dbReference type="FunFam" id="3.30.160.60:FF:000635">
    <property type="entry name" value="zinc finger protein 250 isoform X2"/>
    <property type="match status" value="1"/>
</dbReference>
<keyword evidence="6" id="KW-0677">Repeat</keyword>
<feature type="domain" description="C2H2-type" evidence="16">
    <location>
        <begin position="426"/>
        <end position="453"/>
    </location>
</feature>
<dbReference type="PROSITE" id="PS50805">
    <property type="entry name" value="KRAB"/>
    <property type="match status" value="1"/>
</dbReference>
<dbReference type="Pfam" id="PF00096">
    <property type="entry name" value="zf-C2H2"/>
    <property type="match status" value="9"/>
</dbReference>
<accession>A0A2Y9L4C3</accession>
<dbReference type="SUPFAM" id="SSF109640">
    <property type="entry name" value="KRAB domain (Kruppel-associated box)"/>
    <property type="match status" value="1"/>
</dbReference>
<evidence type="ECO:0000256" key="7">
    <source>
        <dbReference type="ARBA" id="ARBA00022771"/>
    </source>
</evidence>
<dbReference type="GO" id="GO:0006357">
    <property type="term" value="P:regulation of transcription by RNA polymerase II"/>
    <property type="evidence" value="ECO:0007669"/>
    <property type="project" value="TreeGrafter"/>
</dbReference>
<evidence type="ECO:0000256" key="10">
    <source>
        <dbReference type="ARBA" id="ARBA00023015"/>
    </source>
</evidence>
<dbReference type="FunFam" id="3.30.160.60:FF:002264">
    <property type="entry name" value="Uncharacterized protein"/>
    <property type="match status" value="1"/>
</dbReference>
<dbReference type="SMART" id="SM00355">
    <property type="entry name" value="ZnF_C2H2"/>
    <property type="match status" value="9"/>
</dbReference>
<comment type="similarity">
    <text evidence="3">Belongs to the krueppel C2H2-type zinc-finger protein family.</text>
</comment>
<feature type="domain" description="C2H2-type" evidence="16">
    <location>
        <begin position="258"/>
        <end position="285"/>
    </location>
</feature>
<dbReference type="RefSeq" id="XP_022381087.1">
    <property type="nucleotide sequence ID" value="XM_022525379.1"/>
</dbReference>
<feature type="domain" description="C2H2-type" evidence="16">
    <location>
        <begin position="230"/>
        <end position="257"/>
    </location>
</feature>
<dbReference type="SMART" id="SM00349">
    <property type="entry name" value="KRAB"/>
    <property type="match status" value="1"/>
</dbReference>
<evidence type="ECO:0000256" key="11">
    <source>
        <dbReference type="ARBA" id="ARBA00023125"/>
    </source>
</evidence>
<evidence type="ECO:0000256" key="14">
    <source>
        <dbReference type="ARBA" id="ARBA00067440"/>
    </source>
</evidence>
<dbReference type="PANTHER" id="PTHR24404">
    <property type="entry name" value="ZINC FINGER PROTEIN"/>
    <property type="match status" value="1"/>
</dbReference>
<keyword evidence="13" id="KW-0539">Nucleus</keyword>
<feature type="domain" description="C2H2-type" evidence="16">
    <location>
        <begin position="454"/>
        <end position="481"/>
    </location>
</feature>
<dbReference type="InterPro" id="IPR036236">
    <property type="entry name" value="Znf_C2H2_sf"/>
</dbReference>
<dbReference type="InterPro" id="IPR001909">
    <property type="entry name" value="KRAB"/>
</dbReference>
<comment type="subcellular location">
    <subcellularLocation>
        <location evidence="2">Nucleus</location>
    </subcellularLocation>
</comment>
<dbReference type="FunFam" id="3.30.160.60:FF:002049">
    <property type="entry name" value="Zinc finger protein 181 isoform X2"/>
    <property type="match status" value="1"/>
</dbReference>
<dbReference type="Gene3D" id="6.10.140.140">
    <property type="match status" value="1"/>
</dbReference>
<dbReference type="AlphaFoldDB" id="A0A2Y9L4C3"/>
<evidence type="ECO:0000313" key="18">
    <source>
        <dbReference type="Proteomes" id="UP000248482"/>
    </source>
</evidence>
<reference evidence="19" key="1">
    <citation type="submission" date="2025-08" db="UniProtKB">
        <authorList>
            <consortium name="RefSeq"/>
        </authorList>
    </citation>
    <scope>IDENTIFICATION</scope>
    <source>
        <tissue evidence="19">Blood</tissue>
    </source>
</reference>
<dbReference type="FunFam" id="3.30.160.60:FF:000745">
    <property type="entry name" value="zinc finger protein 181 isoform X1"/>
    <property type="match status" value="1"/>
</dbReference>
<sequence>MFQVTFSDVAIDFSHEEWGWLDSAQRDLYKDVMIQNYENLVSLAGLSIPKPYVITLLEDGKEPWMVEKKDWESRWENKELVTKEDIYDEDSPQTVITEKMIKHSHEFSSFNKDWEYIEKLEGKHENQVEHFRPVTLTFREGPTGENVYKYNKFSSIFSLKSILSEPQKISAEGKSHEHDICKKSLPKESVIKNEEINGGKKLLDSKGSVSAFSQSKSLTLNQTSNREKIYTCNECGKAFGKQSILNRHWRIHTGEKPYECHECGKTFSHGSSLTRHQISHSGEKPYKCIECGKAFSHVSSLTNHQRTHTGEKPYECMNCGKSFSRVSHLIEHLRIHTQEKLYECRICEKAFIHRSSLIHHQKTHTGEKPYECSECGKAFCCSSHLTRHQRIHTIEKPYECNICGKAFSHRSSLLQHHRIHTGEKPYECIKCGKTFSCSSNLTVHQRIHTGEKPYKCNECGKAFSKGSNLTAHQRIHNGEKPSSAISIEKPLGHMNDYTCEKSHERETI</sequence>
<dbReference type="GO" id="GO:0005634">
    <property type="term" value="C:nucleus"/>
    <property type="evidence" value="ECO:0007669"/>
    <property type="project" value="UniProtKB-SubCell"/>
</dbReference>
<evidence type="ECO:0000313" key="19">
    <source>
        <dbReference type="RefSeq" id="XP_022381087.1"/>
    </source>
</evidence>
<evidence type="ECO:0000256" key="6">
    <source>
        <dbReference type="ARBA" id="ARBA00022737"/>
    </source>
</evidence>
<dbReference type="GO" id="GO:0000978">
    <property type="term" value="F:RNA polymerase II cis-regulatory region sequence-specific DNA binding"/>
    <property type="evidence" value="ECO:0007669"/>
    <property type="project" value="TreeGrafter"/>
</dbReference>
<protein>
    <recommendedName>
        <fullName evidence="14">Zinc finger protein 181</fullName>
    </recommendedName>
</protein>
<keyword evidence="4" id="KW-1017">Isopeptide bond</keyword>
<keyword evidence="18" id="KW-1185">Reference proteome</keyword>
<feature type="domain" description="C2H2-type" evidence="16">
    <location>
        <begin position="342"/>
        <end position="369"/>
    </location>
</feature>
<keyword evidence="11" id="KW-0238">DNA-binding</keyword>
<evidence type="ECO:0000256" key="9">
    <source>
        <dbReference type="ARBA" id="ARBA00022843"/>
    </source>
</evidence>
<organism evidence="18 19">
    <name type="scientific">Enhydra lutris kenyoni</name>
    <name type="common">northern sea otter</name>
    <dbReference type="NCBI Taxonomy" id="391180"/>
    <lineage>
        <taxon>Eukaryota</taxon>
        <taxon>Metazoa</taxon>
        <taxon>Chordata</taxon>
        <taxon>Craniata</taxon>
        <taxon>Vertebrata</taxon>
        <taxon>Euteleostomi</taxon>
        <taxon>Mammalia</taxon>
        <taxon>Eutheria</taxon>
        <taxon>Laurasiatheria</taxon>
        <taxon>Carnivora</taxon>
        <taxon>Caniformia</taxon>
        <taxon>Musteloidea</taxon>
        <taxon>Mustelidae</taxon>
        <taxon>Lutrinae</taxon>
        <taxon>Enhydra</taxon>
    </lineage>
</organism>
<evidence type="ECO:0000256" key="12">
    <source>
        <dbReference type="ARBA" id="ARBA00023163"/>
    </source>
</evidence>
<evidence type="ECO:0000256" key="3">
    <source>
        <dbReference type="ARBA" id="ARBA00006991"/>
    </source>
</evidence>
<evidence type="ECO:0000256" key="1">
    <source>
        <dbReference type="ARBA" id="ARBA00003767"/>
    </source>
</evidence>
<dbReference type="FunFam" id="3.30.160.60:FF:002343">
    <property type="entry name" value="Zinc finger protein 33A"/>
    <property type="match status" value="1"/>
</dbReference>
<dbReference type="FunFam" id="3.30.160.60:FF:000800">
    <property type="entry name" value="zinc finger protein 181 isoform X2"/>
    <property type="match status" value="1"/>
</dbReference>
<keyword evidence="9" id="KW-0832">Ubl conjugation</keyword>
<dbReference type="Proteomes" id="UP000248482">
    <property type="component" value="Unplaced"/>
</dbReference>
<dbReference type="InterPro" id="IPR013087">
    <property type="entry name" value="Znf_C2H2_type"/>
</dbReference>
<dbReference type="Gene3D" id="3.30.160.60">
    <property type="entry name" value="Classic Zinc Finger"/>
    <property type="match status" value="9"/>
</dbReference>
<dbReference type="SUPFAM" id="SSF57667">
    <property type="entry name" value="beta-beta-alpha zinc fingers"/>
    <property type="match status" value="5"/>
</dbReference>
<dbReference type="GO" id="GO:0003700">
    <property type="term" value="F:DNA-binding transcription factor activity"/>
    <property type="evidence" value="ECO:0007669"/>
    <property type="project" value="TreeGrafter"/>
</dbReference>
<dbReference type="GeneID" id="111161619"/>
<dbReference type="GO" id="GO:0008270">
    <property type="term" value="F:zinc ion binding"/>
    <property type="evidence" value="ECO:0007669"/>
    <property type="project" value="UniProtKB-KW"/>
</dbReference>
<name>A0A2Y9L4C3_ENHLU</name>
<dbReference type="PANTHER" id="PTHR24404:SF100">
    <property type="entry name" value="ZINC FINGER PROTEIN 501"/>
    <property type="match status" value="1"/>
</dbReference>
<feature type="domain" description="KRAB" evidence="17">
    <location>
        <begin position="4"/>
        <end position="76"/>
    </location>
</feature>
<dbReference type="Pfam" id="PF01352">
    <property type="entry name" value="KRAB"/>
    <property type="match status" value="1"/>
</dbReference>
<dbReference type="FunFam" id="3.30.160.60:FF:001292">
    <property type="entry name" value="zinc finger protein 181 isoform X2"/>
    <property type="match status" value="1"/>
</dbReference>
<gene>
    <name evidence="19" type="primary">LOC111161619</name>
</gene>
<keyword evidence="10" id="KW-0805">Transcription regulation</keyword>
<evidence type="ECO:0000256" key="2">
    <source>
        <dbReference type="ARBA" id="ARBA00004123"/>
    </source>
</evidence>
<dbReference type="InterPro" id="IPR050589">
    <property type="entry name" value="Ikaros_C2H2-ZF"/>
</dbReference>
<feature type="domain" description="C2H2-type" evidence="16">
    <location>
        <begin position="314"/>
        <end position="341"/>
    </location>
</feature>
<evidence type="ECO:0000259" key="17">
    <source>
        <dbReference type="PROSITE" id="PS50805"/>
    </source>
</evidence>
<keyword evidence="5" id="KW-0479">Metal-binding</keyword>
<comment type="function">
    <text evidence="1">May be involved in transcriptional regulation.</text>
</comment>
<evidence type="ECO:0000256" key="13">
    <source>
        <dbReference type="ARBA" id="ARBA00023242"/>
    </source>
</evidence>
<dbReference type="FunFam" id="3.30.160.60:FF:000144">
    <property type="entry name" value="zinc finger protein 181 isoform X1"/>
    <property type="match status" value="1"/>
</dbReference>
<keyword evidence="12" id="KW-0804">Transcription</keyword>
<keyword evidence="8" id="KW-0862">Zinc</keyword>
<evidence type="ECO:0000256" key="4">
    <source>
        <dbReference type="ARBA" id="ARBA00022499"/>
    </source>
</evidence>
<dbReference type="PROSITE" id="PS50157">
    <property type="entry name" value="ZINC_FINGER_C2H2_2"/>
    <property type="match status" value="9"/>
</dbReference>
<proteinExistence type="inferred from homology"/>
<evidence type="ECO:0000259" key="16">
    <source>
        <dbReference type="PROSITE" id="PS50157"/>
    </source>
</evidence>
<dbReference type="PROSITE" id="PS00028">
    <property type="entry name" value="ZINC_FINGER_C2H2_1"/>
    <property type="match status" value="9"/>
</dbReference>
<keyword evidence="7 15" id="KW-0863">Zinc-finger</keyword>